<accession>A0ABT3HTD9</accession>
<sequence>MGLQICPKCKERSFTWFISGKTQLTTWSCFDCDYEAKQTDNEEQVCENCKETSKIKLKDKEKEYSWCSNCNTTSEL</sequence>
<proteinExistence type="predicted"/>
<protein>
    <submittedName>
        <fullName evidence="1">Uncharacterized protein</fullName>
    </submittedName>
</protein>
<gene>
    <name evidence="1" type="ORF">OMO38_00820</name>
</gene>
<name>A0ABT3HTD9_9FLAO</name>
<reference evidence="1" key="1">
    <citation type="submission" date="2022-10" db="EMBL/GenBank/DDBJ databases">
        <title>Chryseobacterium babae sp. nov. isolated from the gut of the beetle Oryctes rhinoceros, and Chryseobacterium kimseyorum sp. nov., isolated from a stick insect rearing cage.</title>
        <authorList>
            <person name="Shelomi M."/>
            <person name="Han C.-J."/>
            <person name="Chen W.-M."/>
            <person name="Chen H.-K."/>
            <person name="Liaw S.-J."/>
            <person name="Muhle E."/>
            <person name="Clermont D."/>
        </authorList>
    </citation>
    <scope>NUCLEOTIDE SEQUENCE</scope>
    <source>
        <strain evidence="1">09-1422</strain>
    </source>
</reference>
<dbReference type="RefSeq" id="WP_264748351.1">
    <property type="nucleotide sequence ID" value="NZ_JAPDHW010000001.1"/>
</dbReference>
<dbReference type="EMBL" id="JAPDHW010000001">
    <property type="protein sequence ID" value="MCW3167055.1"/>
    <property type="molecule type" value="Genomic_DNA"/>
</dbReference>
<comment type="caution">
    <text evidence="1">The sequence shown here is derived from an EMBL/GenBank/DDBJ whole genome shotgun (WGS) entry which is preliminary data.</text>
</comment>
<keyword evidence="2" id="KW-1185">Reference proteome</keyword>
<evidence type="ECO:0000313" key="1">
    <source>
        <dbReference type="EMBL" id="MCW3167055.1"/>
    </source>
</evidence>
<evidence type="ECO:0000313" key="2">
    <source>
        <dbReference type="Proteomes" id="UP001163731"/>
    </source>
</evidence>
<dbReference type="Proteomes" id="UP001163731">
    <property type="component" value="Unassembled WGS sequence"/>
</dbReference>
<organism evidence="1 2">
    <name type="scientific">Chryseobacterium kimseyorum</name>
    <dbReference type="NCBI Taxonomy" id="2984028"/>
    <lineage>
        <taxon>Bacteria</taxon>
        <taxon>Pseudomonadati</taxon>
        <taxon>Bacteroidota</taxon>
        <taxon>Flavobacteriia</taxon>
        <taxon>Flavobacteriales</taxon>
        <taxon>Weeksellaceae</taxon>
        <taxon>Chryseobacterium group</taxon>
        <taxon>Chryseobacterium</taxon>
    </lineage>
</organism>